<evidence type="ECO:0000259" key="2">
    <source>
        <dbReference type="PROSITE" id="PS50995"/>
    </source>
</evidence>
<gene>
    <name evidence="3" type="ORF">GCM10010121_094530</name>
</gene>
<keyword evidence="4" id="KW-1185">Reference proteome</keyword>
<dbReference type="PRINTS" id="PR00598">
    <property type="entry name" value="HTHMARR"/>
</dbReference>
<dbReference type="InterPro" id="IPR000835">
    <property type="entry name" value="HTH_MarR-typ"/>
</dbReference>
<reference evidence="3" key="2">
    <citation type="submission" date="2020-09" db="EMBL/GenBank/DDBJ databases">
        <authorList>
            <person name="Sun Q."/>
            <person name="Ohkuma M."/>
        </authorList>
    </citation>
    <scope>NUCLEOTIDE SEQUENCE</scope>
    <source>
        <strain evidence="3">JCM 3086</strain>
    </source>
</reference>
<dbReference type="EMBL" id="BMQA01000108">
    <property type="protein sequence ID" value="GGJ68904.1"/>
    <property type="molecule type" value="Genomic_DNA"/>
</dbReference>
<evidence type="ECO:0000313" key="3">
    <source>
        <dbReference type="EMBL" id="GGJ68904.1"/>
    </source>
</evidence>
<dbReference type="PANTHER" id="PTHR33164:SF57">
    <property type="entry name" value="MARR-FAMILY TRANSCRIPTIONAL REGULATOR"/>
    <property type="match status" value="1"/>
</dbReference>
<dbReference type="SMART" id="SM00347">
    <property type="entry name" value="HTH_MARR"/>
    <property type="match status" value="1"/>
</dbReference>
<dbReference type="InterPro" id="IPR036390">
    <property type="entry name" value="WH_DNA-bd_sf"/>
</dbReference>
<dbReference type="RefSeq" id="WP_189317465.1">
    <property type="nucleotide sequence ID" value="NZ_BMQA01000108.1"/>
</dbReference>
<organism evidence="3 4">
    <name type="scientific">Streptomyces brasiliensis</name>
    <dbReference type="NCBI Taxonomy" id="1954"/>
    <lineage>
        <taxon>Bacteria</taxon>
        <taxon>Bacillati</taxon>
        <taxon>Actinomycetota</taxon>
        <taxon>Actinomycetes</taxon>
        <taxon>Kitasatosporales</taxon>
        <taxon>Streptomycetaceae</taxon>
        <taxon>Streptomyces</taxon>
    </lineage>
</organism>
<dbReference type="PANTHER" id="PTHR33164">
    <property type="entry name" value="TRANSCRIPTIONAL REGULATOR, MARR FAMILY"/>
    <property type="match status" value="1"/>
</dbReference>
<feature type="region of interest" description="Disordered" evidence="1">
    <location>
        <begin position="143"/>
        <end position="176"/>
    </location>
</feature>
<dbReference type="AlphaFoldDB" id="A0A917PB23"/>
<proteinExistence type="predicted"/>
<evidence type="ECO:0000256" key="1">
    <source>
        <dbReference type="SAM" id="MobiDB-lite"/>
    </source>
</evidence>
<dbReference type="InterPro" id="IPR036388">
    <property type="entry name" value="WH-like_DNA-bd_sf"/>
</dbReference>
<feature type="domain" description="HTH marR-type" evidence="2">
    <location>
        <begin position="10"/>
        <end position="139"/>
    </location>
</feature>
<accession>A0A917PB23</accession>
<dbReference type="GO" id="GO:0006950">
    <property type="term" value="P:response to stress"/>
    <property type="evidence" value="ECO:0007669"/>
    <property type="project" value="TreeGrafter"/>
</dbReference>
<dbReference type="Proteomes" id="UP000657574">
    <property type="component" value="Unassembled WGS sequence"/>
</dbReference>
<protein>
    <submittedName>
        <fullName evidence="3">MarR family transcriptional regulator</fullName>
    </submittedName>
</protein>
<dbReference type="SUPFAM" id="SSF46785">
    <property type="entry name" value="Winged helix' DNA-binding domain"/>
    <property type="match status" value="1"/>
</dbReference>
<evidence type="ECO:0000313" key="4">
    <source>
        <dbReference type="Proteomes" id="UP000657574"/>
    </source>
</evidence>
<comment type="caution">
    <text evidence="3">The sequence shown here is derived from an EMBL/GenBank/DDBJ whole genome shotgun (WGS) entry which is preliminary data.</text>
</comment>
<sequence length="176" mass="19119">MSDGAQNDVLGDLVRQLTAIAAIRRRLVRELPQGLGNGSAVLAVLAHCGETQLRAVAHRLDCDLSVVSRQVGHLEQQALVVRRTNPEDRRSSLVSITPQGRSLVEALLQFHTDLIAAATADWAPEELTTLTALLERLRDGLSHRTHHAQPRGDATGRTSGQPTPAPPPHHQVETRD</sequence>
<dbReference type="Pfam" id="PF01047">
    <property type="entry name" value="MarR"/>
    <property type="match status" value="1"/>
</dbReference>
<dbReference type="GO" id="GO:0003700">
    <property type="term" value="F:DNA-binding transcription factor activity"/>
    <property type="evidence" value="ECO:0007669"/>
    <property type="project" value="InterPro"/>
</dbReference>
<name>A0A917PB23_9ACTN</name>
<dbReference type="PROSITE" id="PS50995">
    <property type="entry name" value="HTH_MARR_2"/>
    <property type="match status" value="1"/>
</dbReference>
<dbReference type="InterPro" id="IPR039422">
    <property type="entry name" value="MarR/SlyA-like"/>
</dbReference>
<reference evidence="3" key="1">
    <citation type="journal article" date="2014" name="Int. J. Syst. Evol. Microbiol.">
        <title>Complete genome sequence of Corynebacterium casei LMG S-19264T (=DSM 44701T), isolated from a smear-ripened cheese.</title>
        <authorList>
            <consortium name="US DOE Joint Genome Institute (JGI-PGF)"/>
            <person name="Walter F."/>
            <person name="Albersmeier A."/>
            <person name="Kalinowski J."/>
            <person name="Ruckert C."/>
        </authorList>
    </citation>
    <scope>NUCLEOTIDE SEQUENCE</scope>
    <source>
        <strain evidence="3">JCM 3086</strain>
    </source>
</reference>
<dbReference type="Gene3D" id="1.10.10.10">
    <property type="entry name" value="Winged helix-like DNA-binding domain superfamily/Winged helix DNA-binding domain"/>
    <property type="match status" value="1"/>
</dbReference>